<dbReference type="GO" id="GO:0070181">
    <property type="term" value="F:small ribosomal subunit rRNA binding"/>
    <property type="evidence" value="ECO:0007669"/>
    <property type="project" value="UniProtKB-UniRule"/>
</dbReference>
<evidence type="ECO:0000256" key="1">
    <source>
        <dbReference type="ARBA" id="ARBA00007921"/>
    </source>
</evidence>
<keyword evidence="13" id="KW-1185">Reference proteome</keyword>
<dbReference type="InterPro" id="IPR030388">
    <property type="entry name" value="G_ERA_dom"/>
</dbReference>
<feature type="region of interest" description="G3" evidence="7">
    <location>
        <begin position="82"/>
        <end position="85"/>
    </location>
</feature>
<dbReference type="NCBIfam" id="TIGR00436">
    <property type="entry name" value="era"/>
    <property type="match status" value="1"/>
</dbReference>
<evidence type="ECO:0000259" key="11">
    <source>
        <dbReference type="PROSITE" id="PS51713"/>
    </source>
</evidence>
<comment type="subcellular location">
    <subcellularLocation>
        <location evidence="6">Cytoplasm</location>
    </subcellularLocation>
    <subcellularLocation>
        <location evidence="6">Cell membrane</location>
        <topology evidence="6">Peripheral membrane protein</topology>
    </subcellularLocation>
</comment>
<feature type="region of interest" description="G1" evidence="7">
    <location>
        <begin position="35"/>
        <end position="42"/>
    </location>
</feature>
<dbReference type="GO" id="GO:0003924">
    <property type="term" value="F:GTPase activity"/>
    <property type="evidence" value="ECO:0007669"/>
    <property type="project" value="UniProtKB-UniRule"/>
</dbReference>
<dbReference type="CDD" id="cd04163">
    <property type="entry name" value="Era"/>
    <property type="match status" value="1"/>
</dbReference>
<dbReference type="InterPro" id="IPR015946">
    <property type="entry name" value="KH_dom-like_a/b"/>
</dbReference>
<feature type="region of interest" description="Disordered" evidence="9">
    <location>
        <begin position="1"/>
        <end position="22"/>
    </location>
</feature>
<feature type="binding site" evidence="6">
    <location>
        <begin position="35"/>
        <end position="42"/>
    </location>
    <ligand>
        <name>GTP</name>
        <dbReference type="ChEBI" id="CHEBI:37565"/>
    </ligand>
</feature>
<dbReference type="Pfam" id="PF01926">
    <property type="entry name" value="MMR_HSR1"/>
    <property type="match status" value="1"/>
</dbReference>
<organism evidence="12 13">
    <name type="scientific">Bifidobacterium stellenboschense</name>
    <dbReference type="NCBI Taxonomy" id="762211"/>
    <lineage>
        <taxon>Bacteria</taxon>
        <taxon>Bacillati</taxon>
        <taxon>Actinomycetota</taxon>
        <taxon>Actinomycetes</taxon>
        <taxon>Bifidobacteriales</taxon>
        <taxon>Bifidobacteriaceae</taxon>
        <taxon>Bifidobacterium</taxon>
    </lineage>
</organism>
<gene>
    <name evidence="6" type="primary">era</name>
    <name evidence="12" type="ORF">BSTEL_0106</name>
</gene>
<sequence>MTDTAVSTNENTTADDGADRREAQPYRSGFVAVVGRPNVGKSTLINALIGTRIAITSSRPETTRKAIRGILTTENAQLVLVDTPGIHRPRTLLGQRLNDIVDESLSDVDEVAFLLPADQEIGPGDRRILSRLRSDFAVKRDDGTFSWKVPLIAVVTKIDELTREQLVAKLIEIDGFADFADIVPVSALGHDNVDEVRKVLVEHMPEGPQMYPEEQISEERPEETIAELIRGAFLEQLDDELPHSLAVVVDSIDYPEDNETGEAYDGKADVRVSIYVERDSQKPIIIGKGARNLTAVKKKLRTPVNRIVGQKARLDLHVKVAKSWQSDPKQLERLGF</sequence>
<dbReference type="Gene3D" id="3.30.300.20">
    <property type="match status" value="1"/>
</dbReference>
<evidence type="ECO:0000256" key="8">
    <source>
        <dbReference type="RuleBase" id="RU003761"/>
    </source>
</evidence>
<feature type="region of interest" description="G4" evidence="7">
    <location>
        <begin position="156"/>
        <end position="159"/>
    </location>
</feature>
<dbReference type="EMBL" id="JGZP01000012">
    <property type="protein sequence ID" value="KFI97385.1"/>
    <property type="molecule type" value="Genomic_DNA"/>
</dbReference>
<dbReference type="InterPro" id="IPR006073">
    <property type="entry name" value="GTP-bd"/>
</dbReference>
<dbReference type="RefSeq" id="WP_034528104.1">
    <property type="nucleotide sequence ID" value="NZ_JGZP01000012.1"/>
</dbReference>
<dbReference type="PANTHER" id="PTHR42698">
    <property type="entry name" value="GTPASE ERA"/>
    <property type="match status" value="1"/>
</dbReference>
<proteinExistence type="inferred from homology"/>
<feature type="binding site" evidence="6">
    <location>
        <begin position="156"/>
        <end position="159"/>
    </location>
    <ligand>
        <name>GTP</name>
        <dbReference type="ChEBI" id="CHEBI:37565"/>
    </ligand>
</feature>
<dbReference type="InterPro" id="IPR027417">
    <property type="entry name" value="P-loop_NTPase"/>
</dbReference>
<evidence type="ECO:0000256" key="7">
    <source>
        <dbReference type="PROSITE-ProRule" id="PRU01050"/>
    </source>
</evidence>
<feature type="compositionally biased region" description="Polar residues" evidence="9">
    <location>
        <begin position="1"/>
        <end position="14"/>
    </location>
</feature>
<keyword evidence="6" id="KW-0963">Cytoplasm</keyword>
<dbReference type="InterPro" id="IPR005662">
    <property type="entry name" value="GTPase_Era-like"/>
</dbReference>
<feature type="domain" description="Era-type G" evidence="11">
    <location>
        <begin position="27"/>
        <end position="206"/>
    </location>
</feature>
<dbReference type="PROSITE" id="PS51713">
    <property type="entry name" value="G_ERA"/>
    <property type="match status" value="1"/>
</dbReference>
<dbReference type="NCBIfam" id="TIGR00231">
    <property type="entry name" value="small_GTP"/>
    <property type="match status" value="1"/>
</dbReference>
<dbReference type="InterPro" id="IPR004044">
    <property type="entry name" value="KH_dom_type_2"/>
</dbReference>
<keyword evidence="4 6" id="KW-0694">RNA-binding</keyword>
<dbReference type="OrthoDB" id="9805918at2"/>
<keyword evidence="6" id="KW-0699">rRNA-binding</keyword>
<accession>A0A087DPD5</accession>
<dbReference type="Proteomes" id="UP000029004">
    <property type="component" value="Unassembled WGS sequence"/>
</dbReference>
<evidence type="ECO:0000256" key="2">
    <source>
        <dbReference type="ARBA" id="ARBA00020484"/>
    </source>
</evidence>
<dbReference type="Pfam" id="PF07650">
    <property type="entry name" value="KH_2"/>
    <property type="match status" value="1"/>
</dbReference>
<evidence type="ECO:0000313" key="12">
    <source>
        <dbReference type="EMBL" id="KFI97385.1"/>
    </source>
</evidence>
<dbReference type="SUPFAM" id="SSF52540">
    <property type="entry name" value="P-loop containing nucleoside triphosphate hydrolases"/>
    <property type="match status" value="1"/>
</dbReference>
<keyword evidence="5 6" id="KW-0342">GTP-binding</keyword>
<evidence type="ECO:0000256" key="4">
    <source>
        <dbReference type="ARBA" id="ARBA00022884"/>
    </source>
</evidence>
<comment type="function">
    <text evidence="6">An essential GTPase that binds both GDP and GTP, with rapid nucleotide exchange. Plays a role in 16S rRNA processing and 30S ribosomal subunit biogenesis and possibly also in cell cycle regulation and energy metabolism.</text>
</comment>
<evidence type="ECO:0000256" key="9">
    <source>
        <dbReference type="SAM" id="MobiDB-lite"/>
    </source>
</evidence>
<evidence type="ECO:0000256" key="3">
    <source>
        <dbReference type="ARBA" id="ARBA00022741"/>
    </source>
</evidence>
<dbReference type="STRING" id="762211.BSTEL_0106"/>
<dbReference type="CDD" id="cd22534">
    <property type="entry name" value="KH-II_Era"/>
    <property type="match status" value="1"/>
</dbReference>
<feature type="domain" description="KH type-2" evidence="10">
    <location>
        <begin position="237"/>
        <end position="322"/>
    </location>
</feature>
<dbReference type="GO" id="GO:0005525">
    <property type="term" value="F:GTP binding"/>
    <property type="evidence" value="ECO:0007669"/>
    <property type="project" value="UniProtKB-UniRule"/>
</dbReference>
<evidence type="ECO:0000256" key="6">
    <source>
        <dbReference type="HAMAP-Rule" id="MF_00367"/>
    </source>
</evidence>
<dbReference type="SUPFAM" id="SSF54814">
    <property type="entry name" value="Prokaryotic type KH domain (KH-domain type II)"/>
    <property type="match status" value="1"/>
</dbReference>
<keyword evidence="6" id="KW-1003">Cell membrane</keyword>
<dbReference type="HAMAP" id="MF_00367">
    <property type="entry name" value="GTPase_Era"/>
    <property type="match status" value="1"/>
</dbReference>
<dbReference type="PANTHER" id="PTHR42698:SF1">
    <property type="entry name" value="GTPASE ERA, MITOCHONDRIAL"/>
    <property type="match status" value="1"/>
</dbReference>
<comment type="similarity">
    <text evidence="1 6 7 8">Belongs to the TRAFAC class TrmE-Era-EngA-EngB-Septin-like GTPase superfamily. Era GTPase family.</text>
</comment>
<evidence type="ECO:0000256" key="5">
    <source>
        <dbReference type="ARBA" id="ARBA00023134"/>
    </source>
</evidence>
<dbReference type="GO" id="GO:0000028">
    <property type="term" value="P:ribosomal small subunit assembly"/>
    <property type="evidence" value="ECO:0007669"/>
    <property type="project" value="TreeGrafter"/>
</dbReference>
<keyword evidence="6" id="KW-0690">Ribosome biogenesis</keyword>
<reference evidence="12 13" key="1">
    <citation type="submission" date="2014-03" db="EMBL/GenBank/DDBJ databases">
        <title>Genomics of Bifidobacteria.</title>
        <authorList>
            <person name="Ventura M."/>
            <person name="Milani C."/>
            <person name="Lugli G.A."/>
        </authorList>
    </citation>
    <scope>NUCLEOTIDE SEQUENCE [LARGE SCALE GENOMIC DNA]</scope>
    <source>
        <strain evidence="12 13">DSM 23968</strain>
    </source>
</reference>
<dbReference type="PROSITE" id="PS50823">
    <property type="entry name" value="KH_TYPE_2"/>
    <property type="match status" value="1"/>
</dbReference>
<keyword evidence="6" id="KW-0472">Membrane</keyword>
<dbReference type="eggNOG" id="COG1159">
    <property type="taxonomic scope" value="Bacteria"/>
</dbReference>
<evidence type="ECO:0000313" key="13">
    <source>
        <dbReference type="Proteomes" id="UP000029004"/>
    </source>
</evidence>
<dbReference type="GO" id="GO:0005886">
    <property type="term" value="C:plasma membrane"/>
    <property type="evidence" value="ECO:0007669"/>
    <property type="project" value="UniProtKB-SubCell"/>
</dbReference>
<dbReference type="InterPro" id="IPR005225">
    <property type="entry name" value="Small_GTP-bd"/>
</dbReference>
<dbReference type="InterPro" id="IPR009019">
    <property type="entry name" value="KH_sf_prok-type"/>
</dbReference>
<dbReference type="Gene3D" id="3.40.50.300">
    <property type="entry name" value="P-loop containing nucleotide triphosphate hydrolases"/>
    <property type="match status" value="1"/>
</dbReference>
<comment type="caution">
    <text evidence="12">The sequence shown here is derived from an EMBL/GenBank/DDBJ whole genome shotgun (WGS) entry which is preliminary data.</text>
</comment>
<dbReference type="NCBIfam" id="NF000908">
    <property type="entry name" value="PRK00089.1"/>
    <property type="match status" value="1"/>
</dbReference>
<feature type="region of interest" description="G5" evidence="7">
    <location>
        <begin position="185"/>
        <end position="187"/>
    </location>
</feature>
<feature type="binding site" evidence="6">
    <location>
        <begin position="82"/>
        <end position="86"/>
    </location>
    <ligand>
        <name>GTP</name>
        <dbReference type="ChEBI" id="CHEBI:37565"/>
    </ligand>
</feature>
<dbReference type="GO" id="GO:0043024">
    <property type="term" value="F:ribosomal small subunit binding"/>
    <property type="evidence" value="ECO:0007669"/>
    <property type="project" value="TreeGrafter"/>
</dbReference>
<keyword evidence="3 6" id="KW-0547">Nucleotide-binding</keyword>
<name>A0A087DPD5_9BIFI</name>
<comment type="subunit">
    <text evidence="6">Monomer.</text>
</comment>
<dbReference type="GO" id="GO:0005829">
    <property type="term" value="C:cytosol"/>
    <property type="evidence" value="ECO:0007669"/>
    <property type="project" value="TreeGrafter"/>
</dbReference>
<protein>
    <recommendedName>
        <fullName evidence="2 6">GTPase Era</fullName>
    </recommendedName>
</protein>
<dbReference type="AlphaFoldDB" id="A0A087DPD5"/>
<feature type="region of interest" description="G2" evidence="7">
    <location>
        <begin position="61"/>
        <end position="65"/>
    </location>
</feature>
<evidence type="ECO:0000259" key="10">
    <source>
        <dbReference type="PROSITE" id="PS50823"/>
    </source>
</evidence>